<keyword evidence="2" id="KW-0413">Isomerase</keyword>
<dbReference type="GO" id="GO:0018845">
    <property type="term" value="F:2-hydroxychromene-2-carboxylate isomerase activity"/>
    <property type="evidence" value="ECO:0007669"/>
    <property type="project" value="InterPro"/>
</dbReference>
<accession>A0A3A3FI24</accession>
<evidence type="ECO:0000259" key="1">
    <source>
        <dbReference type="Pfam" id="PF01323"/>
    </source>
</evidence>
<dbReference type="GO" id="GO:0004364">
    <property type="term" value="F:glutathione transferase activity"/>
    <property type="evidence" value="ECO:0007669"/>
    <property type="project" value="TreeGrafter"/>
</dbReference>
<evidence type="ECO:0000313" key="2">
    <source>
        <dbReference type="EMBL" id="RJF95158.1"/>
    </source>
</evidence>
<dbReference type="EMBL" id="QYUO01000002">
    <property type="protein sequence ID" value="RJF95158.1"/>
    <property type="molecule type" value="Genomic_DNA"/>
</dbReference>
<dbReference type="SUPFAM" id="SSF52833">
    <property type="entry name" value="Thioredoxin-like"/>
    <property type="match status" value="1"/>
</dbReference>
<dbReference type="InterPro" id="IPR044087">
    <property type="entry name" value="NahD-like"/>
</dbReference>
<reference evidence="3" key="1">
    <citation type="submission" date="2018-09" db="EMBL/GenBank/DDBJ databases">
        <authorList>
            <person name="Zhu H."/>
        </authorList>
    </citation>
    <scope>NUCLEOTIDE SEQUENCE [LARGE SCALE GENOMIC DNA]</scope>
    <source>
        <strain evidence="3">K1R23-30</strain>
    </source>
</reference>
<dbReference type="InterPro" id="IPR051924">
    <property type="entry name" value="GST_Kappa/NadH"/>
</dbReference>
<evidence type="ECO:0000313" key="3">
    <source>
        <dbReference type="Proteomes" id="UP000265955"/>
    </source>
</evidence>
<dbReference type="Gene3D" id="3.40.30.10">
    <property type="entry name" value="Glutaredoxin"/>
    <property type="match status" value="1"/>
</dbReference>
<dbReference type="OrthoDB" id="8560325at2"/>
<dbReference type="PANTHER" id="PTHR42943:SF2">
    <property type="entry name" value="GLUTATHIONE S-TRANSFERASE KAPPA 1"/>
    <property type="match status" value="1"/>
</dbReference>
<dbReference type="InterPro" id="IPR001853">
    <property type="entry name" value="DSBA-like_thioredoxin_dom"/>
</dbReference>
<feature type="domain" description="DSBA-like thioredoxin" evidence="1">
    <location>
        <begin position="55"/>
        <end position="239"/>
    </location>
</feature>
<dbReference type="Proteomes" id="UP000265955">
    <property type="component" value="Unassembled WGS sequence"/>
</dbReference>
<dbReference type="AlphaFoldDB" id="A0A3A3FI24"/>
<comment type="caution">
    <text evidence="2">The sequence shown here is derived from an EMBL/GenBank/DDBJ whole genome shotgun (WGS) entry which is preliminary data.</text>
</comment>
<proteinExistence type="predicted"/>
<dbReference type="PANTHER" id="PTHR42943">
    <property type="entry name" value="GLUTATHIONE S-TRANSFERASE KAPPA"/>
    <property type="match status" value="1"/>
</dbReference>
<dbReference type="CDD" id="cd03022">
    <property type="entry name" value="DsbA_HCCA_Iso"/>
    <property type="match status" value="1"/>
</dbReference>
<organism evidence="2 3">
    <name type="scientific">Noviherbaspirillum saxi</name>
    <dbReference type="NCBI Taxonomy" id="2320863"/>
    <lineage>
        <taxon>Bacteria</taxon>
        <taxon>Pseudomonadati</taxon>
        <taxon>Pseudomonadota</taxon>
        <taxon>Betaproteobacteria</taxon>
        <taxon>Burkholderiales</taxon>
        <taxon>Oxalobacteraceae</taxon>
        <taxon>Noviherbaspirillum</taxon>
    </lineage>
</organism>
<dbReference type="Pfam" id="PF01323">
    <property type="entry name" value="DSBA"/>
    <property type="match status" value="1"/>
</dbReference>
<protein>
    <submittedName>
        <fullName evidence="2">2-hydroxychromene-2-carboxylate isomerase</fullName>
    </submittedName>
</protein>
<sequence length="265" mass="29960">MTRPHRRTPCHAKASRRAVSSCLHEKRVGAYAASSLLQQENILNTAHTLASPPRLEFWFEFGSNYSYLATMRIEELARRAGVALEWKPFLLGPIFRELGWSSSPFVLQAEKGNYVWRDMERQARKYGLPFNKPSAFPRAAVLPMRVAACSAGEPWIAEFCKNVMVQNWVNDLDINEVLNVRHALEALVPEPDIVIRQATSEENKARLRRNTEIARARGIFGAPTFLVGDEMFWGNDRLEEAIAMAASAQGNFLEVRTMLLSQVGQ</sequence>
<gene>
    <name evidence="2" type="ORF">D3871_17015</name>
</gene>
<dbReference type="InterPro" id="IPR036249">
    <property type="entry name" value="Thioredoxin-like_sf"/>
</dbReference>
<name>A0A3A3FI24_9BURK</name>
<dbReference type="GO" id="GO:0006749">
    <property type="term" value="P:glutathione metabolic process"/>
    <property type="evidence" value="ECO:0007669"/>
    <property type="project" value="TreeGrafter"/>
</dbReference>
<dbReference type="GO" id="GO:1901170">
    <property type="term" value="P:naphthalene catabolic process"/>
    <property type="evidence" value="ECO:0007669"/>
    <property type="project" value="InterPro"/>
</dbReference>
<keyword evidence="3" id="KW-1185">Reference proteome</keyword>
<dbReference type="GO" id="GO:0004602">
    <property type="term" value="F:glutathione peroxidase activity"/>
    <property type="evidence" value="ECO:0007669"/>
    <property type="project" value="TreeGrafter"/>
</dbReference>